<dbReference type="OrthoDB" id="4215304at2759"/>
<dbReference type="InterPro" id="IPR001764">
    <property type="entry name" value="Glyco_hydro_3_N"/>
</dbReference>
<dbReference type="InterPro" id="IPR017853">
    <property type="entry name" value="GH"/>
</dbReference>
<dbReference type="Gene3D" id="3.20.20.300">
    <property type="entry name" value="Glycoside hydrolase, family 3, N-terminal domain"/>
    <property type="match status" value="1"/>
</dbReference>
<organism evidence="6 7">
    <name type="scientific">Amylocarpus encephaloides</name>
    <dbReference type="NCBI Taxonomy" id="45428"/>
    <lineage>
        <taxon>Eukaryota</taxon>
        <taxon>Fungi</taxon>
        <taxon>Dikarya</taxon>
        <taxon>Ascomycota</taxon>
        <taxon>Pezizomycotina</taxon>
        <taxon>Leotiomycetes</taxon>
        <taxon>Helotiales</taxon>
        <taxon>Helotiales incertae sedis</taxon>
        <taxon>Amylocarpus</taxon>
    </lineage>
</organism>
<dbReference type="InterPro" id="IPR050226">
    <property type="entry name" value="NagZ_Beta-hexosaminidase"/>
</dbReference>
<dbReference type="EMBL" id="MU251359">
    <property type="protein sequence ID" value="KAG9239317.1"/>
    <property type="molecule type" value="Genomic_DNA"/>
</dbReference>
<dbReference type="GO" id="GO:0009254">
    <property type="term" value="P:peptidoglycan turnover"/>
    <property type="evidence" value="ECO:0007669"/>
    <property type="project" value="TreeGrafter"/>
</dbReference>
<dbReference type="Gene3D" id="3.40.50.1700">
    <property type="entry name" value="Glycoside hydrolase family 3 C-terminal domain"/>
    <property type="match status" value="1"/>
</dbReference>
<evidence type="ECO:0000313" key="7">
    <source>
        <dbReference type="Proteomes" id="UP000824998"/>
    </source>
</evidence>
<accession>A0A9P7YT89</accession>
<dbReference type="InterPro" id="IPR000182">
    <property type="entry name" value="GNAT_dom"/>
</dbReference>
<dbReference type="GO" id="GO:0016747">
    <property type="term" value="F:acyltransferase activity, transferring groups other than amino-acyl groups"/>
    <property type="evidence" value="ECO:0007669"/>
    <property type="project" value="InterPro"/>
</dbReference>
<evidence type="ECO:0000256" key="2">
    <source>
        <dbReference type="ARBA" id="ARBA00022801"/>
    </source>
</evidence>
<dbReference type="Gene3D" id="3.40.630.30">
    <property type="match status" value="2"/>
</dbReference>
<dbReference type="AlphaFoldDB" id="A0A9P7YT89"/>
<name>A0A9P7YT89_9HELO</name>
<gene>
    <name evidence="6" type="ORF">BJ875DRAFT_448360</name>
</gene>
<evidence type="ECO:0000256" key="3">
    <source>
        <dbReference type="ARBA" id="ARBA00023180"/>
    </source>
</evidence>
<dbReference type="CDD" id="cd04301">
    <property type="entry name" value="NAT_SF"/>
    <property type="match status" value="2"/>
</dbReference>
<protein>
    <submittedName>
        <fullName evidence="6">Beta-N-acetylglucosaminidase</fullName>
    </submittedName>
</protein>
<dbReference type="InterPro" id="IPR036881">
    <property type="entry name" value="Glyco_hydro_3_C_sf"/>
</dbReference>
<dbReference type="Pfam" id="PF00583">
    <property type="entry name" value="Acetyltransf_1"/>
    <property type="match status" value="1"/>
</dbReference>
<dbReference type="SUPFAM" id="SSF51445">
    <property type="entry name" value="(Trans)glycosidases"/>
    <property type="match status" value="1"/>
</dbReference>
<dbReference type="PANTHER" id="PTHR30480">
    <property type="entry name" value="BETA-HEXOSAMINIDASE-RELATED"/>
    <property type="match status" value="1"/>
</dbReference>
<keyword evidence="3" id="KW-0325">Glycoprotein</keyword>
<evidence type="ECO:0000256" key="1">
    <source>
        <dbReference type="ARBA" id="ARBA00005336"/>
    </source>
</evidence>
<dbReference type="Pfam" id="PF00933">
    <property type="entry name" value="Glyco_hydro_3"/>
    <property type="match status" value="1"/>
</dbReference>
<dbReference type="PANTHER" id="PTHR30480:SF16">
    <property type="entry name" value="GLYCOSIDE HYDROLASE FAMILY 3 DOMAIN PROTEIN"/>
    <property type="match status" value="1"/>
</dbReference>
<feature type="domain" description="N-acetyltransferase" evidence="5">
    <location>
        <begin position="557"/>
        <end position="702"/>
    </location>
</feature>
<evidence type="ECO:0000313" key="6">
    <source>
        <dbReference type="EMBL" id="KAG9239317.1"/>
    </source>
</evidence>
<dbReference type="Proteomes" id="UP000824998">
    <property type="component" value="Unassembled WGS sequence"/>
</dbReference>
<proteinExistence type="inferred from homology"/>
<evidence type="ECO:0000259" key="5">
    <source>
        <dbReference type="PROSITE" id="PS51186"/>
    </source>
</evidence>
<dbReference type="InterPro" id="IPR016181">
    <property type="entry name" value="Acyl_CoA_acyltransferase"/>
</dbReference>
<keyword evidence="4" id="KW-0326">Glycosidase</keyword>
<keyword evidence="7" id="KW-1185">Reference proteome</keyword>
<dbReference type="GO" id="GO:0005975">
    <property type="term" value="P:carbohydrate metabolic process"/>
    <property type="evidence" value="ECO:0007669"/>
    <property type="project" value="InterPro"/>
</dbReference>
<dbReference type="InterPro" id="IPR036962">
    <property type="entry name" value="Glyco_hydro_3_N_sf"/>
</dbReference>
<dbReference type="Pfam" id="PF13508">
    <property type="entry name" value="Acetyltransf_7"/>
    <property type="match status" value="1"/>
</dbReference>
<keyword evidence="2" id="KW-0378">Hydrolase</keyword>
<comment type="caution">
    <text evidence="6">The sequence shown here is derived from an EMBL/GenBank/DDBJ whole genome shotgun (WGS) entry which is preliminary data.</text>
</comment>
<dbReference type="SUPFAM" id="SSF55729">
    <property type="entry name" value="Acyl-CoA N-acyltransferases (Nat)"/>
    <property type="match status" value="1"/>
</dbReference>
<reference evidence="6" key="1">
    <citation type="journal article" date="2021" name="IMA Fungus">
        <title>Genomic characterization of three marine fungi, including Emericellopsis atlantica sp. nov. with signatures of a generalist lifestyle and marine biomass degradation.</title>
        <authorList>
            <person name="Hagestad O.C."/>
            <person name="Hou L."/>
            <person name="Andersen J.H."/>
            <person name="Hansen E.H."/>
            <person name="Altermark B."/>
            <person name="Li C."/>
            <person name="Kuhnert E."/>
            <person name="Cox R.J."/>
            <person name="Crous P.W."/>
            <person name="Spatafora J.W."/>
            <person name="Lail K."/>
            <person name="Amirebrahimi M."/>
            <person name="Lipzen A."/>
            <person name="Pangilinan J."/>
            <person name="Andreopoulos W."/>
            <person name="Hayes R.D."/>
            <person name="Ng V."/>
            <person name="Grigoriev I.V."/>
            <person name="Jackson S.A."/>
            <person name="Sutton T.D.S."/>
            <person name="Dobson A.D.W."/>
            <person name="Rama T."/>
        </authorList>
    </citation>
    <scope>NUCLEOTIDE SEQUENCE</scope>
    <source>
        <strain evidence="6">TRa018bII</strain>
    </source>
</reference>
<dbReference type="GO" id="GO:0004553">
    <property type="term" value="F:hydrolase activity, hydrolyzing O-glycosyl compounds"/>
    <property type="evidence" value="ECO:0007669"/>
    <property type="project" value="InterPro"/>
</dbReference>
<dbReference type="PROSITE" id="PS51186">
    <property type="entry name" value="GNAT"/>
    <property type="match status" value="2"/>
</dbReference>
<comment type="similarity">
    <text evidence="1">Belongs to the glycosyl hydrolase 3 family.</text>
</comment>
<feature type="domain" description="N-acetyltransferase" evidence="5">
    <location>
        <begin position="788"/>
        <end position="862"/>
    </location>
</feature>
<sequence>MASSEAAIQWSEEELRDNVGQLFIVGFHGHVASDHIKKLVTYYRVGTVILFSRNIDTGEQLTELTKSLQEIANSSGHSQPLFISIDQENGLVTRIKPPVAVQLPGSMALGATNDPSNAYNVAAATAQTLQRFGINMNYAPIADINSEPKNPVIGVRSPSDDPETVGRFVSAQIKGFWSGRVVPCVKHFPGHGDTAVDSHFGLPTIEKTRFAMDQCELLPFRRAVTEGVDAVMTAHIVLPLLHISLGAADDSNQKLPASLNPDIINILRNEMKYEGLIVSDCLEMDGVRAPYGTETAAVMALKAGTDSVMICHTIAAQVGAIEKVMAAVRSGELSQSAIQISGRRIRALKKKFLASETSDNTKVDGEVQIRAQTELASNIYGKSTTVARSHQGVVPISSHTSSKFLFLAPGKLPKGSGVVESGKENEREMHTPSTYFDILRNYDLNIEEIRYHDGVSLSDTSRNLIDEADVVIFATRNASLSPYQRDLGLSLGKRLGEKMIAIATCDPYDFLEDSNEIKNYIVTYEPTDYAFRSACDVLFGVTQSSGTLPVSICPNKHNITSGSNVDIDRVWYMWQHIFPKWPIERLQLSKILSLQDTRLYTHDKGFCLAFYVDAREAKISIIGVLPAFRGQGIGTALMKTAQENMRSERSLLSFGIGSVFPRLWPGVPIDFPQSDKDFFSHRGYRKSTAPTSRDLYKNITMEVAPLETLEKVSKSPLTFSAWSKNLEEECLVKQRANFKNIGWVKAYETLAAKNQHHEVMVAFDESGGQVGWALMCSQEAAVTAAFPFLSLLPSKEKTGLIGCVGVDNSARGKGVGLALMVKAIENMRDRGIEGVLIDWVVIRGFYEILGFEPYWEYEEYEW</sequence>
<evidence type="ECO:0000256" key="4">
    <source>
        <dbReference type="ARBA" id="ARBA00023295"/>
    </source>
</evidence>